<reference evidence="2 3" key="1">
    <citation type="submission" date="2020-06" db="EMBL/GenBank/DDBJ databases">
        <title>Transcriptomic and genomic resources for Thalictrum thalictroides and T. hernandezii: Facilitating candidate gene discovery in an emerging model plant lineage.</title>
        <authorList>
            <person name="Arias T."/>
            <person name="Riano-Pachon D.M."/>
            <person name="Di Stilio V.S."/>
        </authorList>
    </citation>
    <scope>NUCLEOTIDE SEQUENCE [LARGE SCALE GENOMIC DNA]</scope>
    <source>
        <strain evidence="3">cv. WT478/WT964</strain>
        <tissue evidence="2">Leaves</tissue>
    </source>
</reference>
<comment type="caution">
    <text evidence="2">The sequence shown here is derived from an EMBL/GenBank/DDBJ whole genome shotgun (WGS) entry which is preliminary data.</text>
</comment>
<evidence type="ECO:0000313" key="3">
    <source>
        <dbReference type="Proteomes" id="UP000554482"/>
    </source>
</evidence>
<dbReference type="Proteomes" id="UP000554482">
    <property type="component" value="Unassembled WGS sequence"/>
</dbReference>
<keyword evidence="3" id="KW-1185">Reference proteome</keyword>
<organism evidence="2 3">
    <name type="scientific">Thalictrum thalictroides</name>
    <name type="common">Rue-anemone</name>
    <name type="synonym">Anemone thalictroides</name>
    <dbReference type="NCBI Taxonomy" id="46969"/>
    <lineage>
        <taxon>Eukaryota</taxon>
        <taxon>Viridiplantae</taxon>
        <taxon>Streptophyta</taxon>
        <taxon>Embryophyta</taxon>
        <taxon>Tracheophyta</taxon>
        <taxon>Spermatophyta</taxon>
        <taxon>Magnoliopsida</taxon>
        <taxon>Ranunculales</taxon>
        <taxon>Ranunculaceae</taxon>
        <taxon>Thalictroideae</taxon>
        <taxon>Thalictrum</taxon>
    </lineage>
</organism>
<name>A0A7J6X4Y7_THATH</name>
<sequence length="257" mass="29368">MEYLTWSDLVVAFMMTQHTTLPNDVAALKEMTDRNLKSNFFCLLTQLKDVGGEIICRDDTKDCDLKKLKTHRDQLVKDNEMLEVGAQESEQHKKLKHDFQQFKEETAILKKKYEGQLVELQLKLHETEKKNIFVEAEKLALSTRVKQANCNVISLTARFKMAESKVSALDAELTKFRTENKTLTFAHDCVVKGMKEKLLQLETSITKKDKECEVWYRDTEAKSKVAVAEQVKAKVAGFMKTLQSKPSVSPSPPPPNL</sequence>
<feature type="coiled-coil region" evidence="1">
    <location>
        <begin position="110"/>
        <end position="137"/>
    </location>
</feature>
<evidence type="ECO:0000256" key="1">
    <source>
        <dbReference type="SAM" id="Coils"/>
    </source>
</evidence>
<protein>
    <submittedName>
        <fullName evidence="2">Uncharacterized protein</fullName>
    </submittedName>
</protein>
<gene>
    <name evidence="2" type="ORF">FRX31_005659</name>
</gene>
<evidence type="ECO:0000313" key="2">
    <source>
        <dbReference type="EMBL" id="KAF5204754.1"/>
    </source>
</evidence>
<accession>A0A7J6X4Y7</accession>
<proteinExistence type="predicted"/>
<dbReference type="EMBL" id="JABWDY010005007">
    <property type="protein sequence ID" value="KAF5204754.1"/>
    <property type="molecule type" value="Genomic_DNA"/>
</dbReference>
<dbReference type="AlphaFoldDB" id="A0A7J6X4Y7"/>
<keyword evidence="1" id="KW-0175">Coiled coil</keyword>